<dbReference type="GO" id="GO:0016020">
    <property type="term" value="C:membrane"/>
    <property type="evidence" value="ECO:0007669"/>
    <property type="project" value="InterPro"/>
</dbReference>
<organism evidence="7 8">
    <name type="scientific">Owenia fusiformis</name>
    <name type="common">Polychaete worm</name>
    <dbReference type="NCBI Taxonomy" id="6347"/>
    <lineage>
        <taxon>Eukaryota</taxon>
        <taxon>Metazoa</taxon>
        <taxon>Spiralia</taxon>
        <taxon>Lophotrochozoa</taxon>
        <taxon>Annelida</taxon>
        <taxon>Polychaeta</taxon>
        <taxon>Sedentaria</taxon>
        <taxon>Canalipalpata</taxon>
        <taxon>Sabellida</taxon>
        <taxon>Oweniida</taxon>
        <taxon>Oweniidae</taxon>
        <taxon>Owenia</taxon>
    </lineage>
</organism>
<dbReference type="Pfam" id="PF01414">
    <property type="entry name" value="DSL"/>
    <property type="match status" value="1"/>
</dbReference>
<feature type="non-terminal residue" evidence="7">
    <location>
        <position position="1"/>
    </location>
</feature>
<keyword evidence="5" id="KW-0732">Signal</keyword>
<evidence type="ECO:0000256" key="4">
    <source>
        <dbReference type="ARBA" id="ARBA00023157"/>
    </source>
</evidence>
<feature type="signal peptide" evidence="5">
    <location>
        <begin position="1"/>
        <end position="20"/>
    </location>
</feature>
<dbReference type="SMART" id="SM00051">
    <property type="entry name" value="DSL"/>
    <property type="match status" value="1"/>
</dbReference>
<dbReference type="EMBL" id="CAIIXF020000001">
    <property type="protein sequence ID" value="CAH1774369.1"/>
    <property type="molecule type" value="Genomic_DNA"/>
</dbReference>
<keyword evidence="4" id="KW-1015">Disulfide bond</keyword>
<dbReference type="InterPro" id="IPR001774">
    <property type="entry name" value="DSL"/>
</dbReference>
<feature type="chain" id="PRO_5035920868" description="DSL domain-containing protein" evidence="5">
    <location>
        <begin position="21"/>
        <end position="354"/>
    </location>
</feature>
<evidence type="ECO:0000256" key="2">
    <source>
        <dbReference type="ARBA" id="ARBA00022536"/>
    </source>
</evidence>
<accession>A0A8S4MZS1</accession>
<feature type="domain" description="DSL" evidence="6">
    <location>
        <begin position="135"/>
        <end position="198"/>
    </location>
</feature>
<name>A0A8S4MZS1_OWEFU</name>
<reference evidence="7" key="1">
    <citation type="submission" date="2022-03" db="EMBL/GenBank/DDBJ databases">
        <authorList>
            <person name="Martin C."/>
        </authorList>
    </citation>
    <scope>NUCLEOTIDE SEQUENCE</scope>
</reference>
<keyword evidence="3" id="KW-0677">Repeat</keyword>
<dbReference type="GO" id="GO:0007154">
    <property type="term" value="P:cell communication"/>
    <property type="evidence" value="ECO:0007669"/>
    <property type="project" value="InterPro"/>
</dbReference>
<evidence type="ECO:0000313" key="8">
    <source>
        <dbReference type="Proteomes" id="UP000749559"/>
    </source>
</evidence>
<keyword evidence="2" id="KW-0245">EGF-like domain</keyword>
<sequence length="354" mass="38408">MNRWLVLLTSLVVILQGAQVEGTGTIELNLTSITIPSPTAGNIVLRICATTDSSKSVATDCATHEGDEQIEVNIGVAPFTFDDNPYSLPFDVWKGMTRFFISVINNGTLLDTLTFNLIKNNTYASGDSGISEISRILQGTLTNQTSLTLIAWPICNPDYYSGNCSVYCKVQDTCDGHYTCEVNTGNVVCSANWAGDTCTERPIGYSECPMKYDDAIIPGSGFLGTWVGSFDCNSVEYSTRMDISDLGALGTQPKGVLKFWNTEAMVNGSQEIMGTLSMQGSFTLIGLQWINKPDDQTVLFVLGDGKFDDAEQTISLEFKALGFCTSEITTLYRPKNTTKECQNGGVCVRNGTGE</sequence>
<evidence type="ECO:0000256" key="1">
    <source>
        <dbReference type="ARBA" id="ARBA00022473"/>
    </source>
</evidence>
<protein>
    <recommendedName>
        <fullName evidence="6">DSL domain-containing protein</fullName>
    </recommendedName>
</protein>
<keyword evidence="1" id="KW-0217">Developmental protein</keyword>
<comment type="caution">
    <text evidence="7">The sequence shown here is derived from an EMBL/GenBank/DDBJ whole genome shotgun (WGS) entry which is preliminary data.</text>
</comment>
<dbReference type="Gene3D" id="2.10.25.140">
    <property type="match status" value="1"/>
</dbReference>
<proteinExistence type="predicted"/>
<dbReference type="AlphaFoldDB" id="A0A8S4MZS1"/>
<dbReference type="Proteomes" id="UP000749559">
    <property type="component" value="Unassembled WGS sequence"/>
</dbReference>
<evidence type="ECO:0000259" key="6">
    <source>
        <dbReference type="SMART" id="SM00051"/>
    </source>
</evidence>
<evidence type="ECO:0000256" key="5">
    <source>
        <dbReference type="SAM" id="SignalP"/>
    </source>
</evidence>
<keyword evidence="8" id="KW-1185">Reference proteome</keyword>
<evidence type="ECO:0000256" key="3">
    <source>
        <dbReference type="ARBA" id="ARBA00022737"/>
    </source>
</evidence>
<evidence type="ECO:0000313" key="7">
    <source>
        <dbReference type="EMBL" id="CAH1774369.1"/>
    </source>
</evidence>
<gene>
    <name evidence="7" type="ORF">OFUS_LOCUS1849</name>
</gene>